<dbReference type="Pfam" id="PF16041">
    <property type="entry name" value="APD1-4_M"/>
    <property type="match status" value="1"/>
</dbReference>
<feature type="domain" description="E3 ubiquitin-protein ligase APD1-4 middle" evidence="5">
    <location>
        <begin position="5"/>
        <end position="87"/>
    </location>
</feature>
<dbReference type="InterPro" id="IPR032010">
    <property type="entry name" value="APD1-4_M"/>
</dbReference>
<keyword evidence="4" id="KW-1133">Transmembrane helix</keyword>
<keyword evidence="1" id="KW-0479">Metal-binding</keyword>
<evidence type="ECO:0000313" key="6">
    <source>
        <dbReference type="EMBL" id="RHN67634.1"/>
    </source>
</evidence>
<evidence type="ECO:0000256" key="1">
    <source>
        <dbReference type="ARBA" id="ARBA00022723"/>
    </source>
</evidence>
<dbReference type="Gene3D" id="3.30.40.10">
    <property type="entry name" value="Zinc/RING finger domain, C3HC4 (zinc finger)"/>
    <property type="match status" value="1"/>
</dbReference>
<accession>A0A396ITD6</accession>
<dbReference type="AlphaFoldDB" id="A0A396ITD6"/>
<feature type="transmembrane region" description="Helical" evidence="4">
    <location>
        <begin position="72"/>
        <end position="93"/>
    </location>
</feature>
<reference evidence="7" key="1">
    <citation type="journal article" date="2018" name="Nat. Plants">
        <title>Whole-genome landscape of Medicago truncatula symbiotic genes.</title>
        <authorList>
            <person name="Pecrix Y."/>
            <person name="Staton S.E."/>
            <person name="Sallet E."/>
            <person name="Lelandais-Briere C."/>
            <person name="Moreau S."/>
            <person name="Carrere S."/>
            <person name="Blein T."/>
            <person name="Jardinaud M.F."/>
            <person name="Latrasse D."/>
            <person name="Zouine M."/>
            <person name="Zahm M."/>
            <person name="Kreplak J."/>
            <person name="Mayjonade B."/>
            <person name="Satge C."/>
            <person name="Perez M."/>
            <person name="Cauet S."/>
            <person name="Marande W."/>
            <person name="Chantry-Darmon C."/>
            <person name="Lopez-Roques C."/>
            <person name="Bouchez O."/>
            <person name="Berard A."/>
            <person name="Debelle F."/>
            <person name="Munos S."/>
            <person name="Bendahmane A."/>
            <person name="Berges H."/>
            <person name="Niebel A."/>
            <person name="Buitink J."/>
            <person name="Frugier F."/>
            <person name="Benhamed M."/>
            <person name="Crespi M."/>
            <person name="Gouzy J."/>
            <person name="Gamas P."/>
        </authorList>
    </citation>
    <scope>NUCLEOTIDE SEQUENCE [LARGE SCALE GENOMIC DNA]</scope>
    <source>
        <strain evidence="7">cv. Jemalong A17</strain>
    </source>
</reference>
<evidence type="ECO:0000256" key="2">
    <source>
        <dbReference type="ARBA" id="ARBA00022771"/>
    </source>
</evidence>
<dbReference type="GO" id="GO:0008270">
    <property type="term" value="F:zinc ion binding"/>
    <property type="evidence" value="ECO:0007669"/>
    <property type="project" value="UniProtKB-KW"/>
</dbReference>
<evidence type="ECO:0000313" key="7">
    <source>
        <dbReference type="Proteomes" id="UP000265566"/>
    </source>
</evidence>
<dbReference type="PANTHER" id="PTHR46858:SF11">
    <property type="entry name" value="LIGASE, PUTATIVE-RELATED"/>
    <property type="match status" value="1"/>
</dbReference>
<evidence type="ECO:0000256" key="4">
    <source>
        <dbReference type="SAM" id="Phobius"/>
    </source>
</evidence>
<comment type="caution">
    <text evidence="6">The sequence shown here is derived from an EMBL/GenBank/DDBJ whole genome shotgun (WGS) entry which is preliminary data.</text>
</comment>
<protein>
    <submittedName>
        <fullName evidence="6">Putative transcription factor C2H2 family</fullName>
    </submittedName>
</protein>
<dbReference type="Pfam" id="PF13920">
    <property type="entry name" value="zf-C3HC4_3"/>
    <property type="match status" value="1"/>
</dbReference>
<dbReference type="EMBL" id="PSQE01000003">
    <property type="protein sequence ID" value="RHN67634.1"/>
    <property type="molecule type" value="Genomic_DNA"/>
</dbReference>
<dbReference type="InterPro" id="IPR013083">
    <property type="entry name" value="Znf_RING/FYVE/PHD"/>
</dbReference>
<name>A0A396ITD6_MEDTR</name>
<proteinExistence type="predicted"/>
<evidence type="ECO:0000259" key="5">
    <source>
        <dbReference type="Pfam" id="PF16041"/>
    </source>
</evidence>
<keyword evidence="4" id="KW-0472">Membrane</keyword>
<sequence length="186" mass="20815">MLLYNQVELKFIVNALLYNTTGSYKKCSLDNGLCRLNPALSANIALLTTPGPIEGASKNEWFDVNVSYEPRWIIYFAGLGVLIVQILSSIKFYKTFLTNNEENARFEQVEVISERAPLLSRKDSDNSSWCSSYNSFSSENSDEGKSIIEGETSNLQCLCVICFDASRDCFFLPCGHFATCYACGTR</sequence>
<dbReference type="PANTHER" id="PTHR46858">
    <property type="entry name" value="OS05G0521000 PROTEIN"/>
    <property type="match status" value="1"/>
</dbReference>
<keyword evidence="3" id="KW-0862">Zinc</keyword>
<dbReference type="Proteomes" id="UP000265566">
    <property type="component" value="Chromosome 3"/>
</dbReference>
<keyword evidence="2" id="KW-0863">Zinc-finger</keyword>
<organism evidence="6 7">
    <name type="scientific">Medicago truncatula</name>
    <name type="common">Barrel medic</name>
    <name type="synonym">Medicago tribuloides</name>
    <dbReference type="NCBI Taxonomy" id="3880"/>
    <lineage>
        <taxon>Eukaryota</taxon>
        <taxon>Viridiplantae</taxon>
        <taxon>Streptophyta</taxon>
        <taxon>Embryophyta</taxon>
        <taxon>Tracheophyta</taxon>
        <taxon>Spermatophyta</taxon>
        <taxon>Magnoliopsida</taxon>
        <taxon>eudicotyledons</taxon>
        <taxon>Gunneridae</taxon>
        <taxon>Pentapetalae</taxon>
        <taxon>rosids</taxon>
        <taxon>fabids</taxon>
        <taxon>Fabales</taxon>
        <taxon>Fabaceae</taxon>
        <taxon>Papilionoideae</taxon>
        <taxon>50 kb inversion clade</taxon>
        <taxon>NPAAA clade</taxon>
        <taxon>Hologalegina</taxon>
        <taxon>IRL clade</taxon>
        <taxon>Trifolieae</taxon>
        <taxon>Medicago</taxon>
    </lineage>
</organism>
<keyword evidence="4" id="KW-0812">Transmembrane</keyword>
<gene>
    <name evidence="6" type="ORF">MtrunA17_Chr3g0104791</name>
</gene>
<dbReference type="Gramene" id="rna15841">
    <property type="protein sequence ID" value="RHN67634.1"/>
    <property type="gene ID" value="gene15841"/>
</dbReference>
<evidence type="ECO:0000256" key="3">
    <source>
        <dbReference type="ARBA" id="ARBA00022833"/>
    </source>
</evidence>